<evidence type="ECO:0000259" key="3">
    <source>
        <dbReference type="Pfam" id="PF16335"/>
    </source>
</evidence>
<evidence type="ECO:0000256" key="2">
    <source>
        <dbReference type="SAM" id="Phobius"/>
    </source>
</evidence>
<feature type="transmembrane region" description="Helical" evidence="2">
    <location>
        <begin position="146"/>
        <end position="171"/>
    </location>
</feature>
<feature type="compositionally biased region" description="Low complexity" evidence="1">
    <location>
        <begin position="315"/>
        <end position="330"/>
    </location>
</feature>
<sequence>MYNLYADKLLGLNFVAQSVVDTQTQFLNSLLATASEFGLPIDSDAAPFGNAAWIVFASAFMSDNNVRDSMISSVHNHANTNTSAGVFPERYNTTDNSIRNGGASPALGGMFAHLALTLSNQTITRGSANGDGSGGGNGKSGSSSNVGAIVGGVIGGLAIVGIAAAILVVILRKRRRQQELAQAEKPELGEQEPHHPTLAPYYHHGHGPISEYAPVPRSDTTAGFAGVGAADGGAGLGLGAGMYPSSTAMAYAADGFESGIGAGAGAGGARDPSPPSKAREAALNRTHHYAPSLATSSNVGSQTGSASSRDPLSPGAASATGTGTGSISSTDVMGLRNEVENLRRVMQEIRAERLEPPPEYVEE</sequence>
<evidence type="ECO:0000256" key="1">
    <source>
        <dbReference type="SAM" id="MobiDB-lite"/>
    </source>
</evidence>
<dbReference type="Pfam" id="PF16335">
    <property type="entry name" value="GtaA_6_Hairpin"/>
    <property type="match status" value="1"/>
</dbReference>
<protein>
    <submittedName>
        <fullName evidence="4">Pneumococcal histidine triad protein D truncation</fullName>
    </submittedName>
</protein>
<dbReference type="InterPro" id="IPR032514">
    <property type="entry name" value="GtaA_central"/>
</dbReference>
<proteinExistence type="predicted"/>
<organism evidence="4">
    <name type="scientific">Ganoderma boninense</name>
    <dbReference type="NCBI Taxonomy" id="34458"/>
    <lineage>
        <taxon>Eukaryota</taxon>
        <taxon>Fungi</taxon>
        <taxon>Dikarya</taxon>
        <taxon>Basidiomycota</taxon>
        <taxon>Agaricomycotina</taxon>
        <taxon>Agaricomycetes</taxon>
        <taxon>Polyporales</taxon>
        <taxon>Polyporaceae</taxon>
        <taxon>Ganoderma</taxon>
    </lineage>
</organism>
<feature type="domain" description="Glutaminase A central" evidence="3">
    <location>
        <begin position="1"/>
        <end position="114"/>
    </location>
</feature>
<gene>
    <name evidence="4" type="primary">A0A0U0HH68</name>
</gene>
<keyword evidence="2" id="KW-0472">Membrane</keyword>
<evidence type="ECO:0000313" key="4">
    <source>
        <dbReference type="EMBL" id="VWO99914.1"/>
    </source>
</evidence>
<dbReference type="EMBL" id="LR728009">
    <property type="protein sequence ID" value="VWO99914.1"/>
    <property type="molecule type" value="Genomic_DNA"/>
</dbReference>
<dbReference type="PANTHER" id="PTHR31987:SF1">
    <property type="entry name" value="GLUTAMINASE A"/>
    <property type="match status" value="1"/>
</dbReference>
<dbReference type="AlphaFoldDB" id="A0A5K1K292"/>
<feature type="compositionally biased region" description="Polar residues" evidence="1">
    <location>
        <begin position="293"/>
        <end position="310"/>
    </location>
</feature>
<keyword evidence="2" id="KW-0812">Transmembrane</keyword>
<dbReference type="PANTHER" id="PTHR31987">
    <property type="entry name" value="GLUTAMINASE A-RELATED"/>
    <property type="match status" value="1"/>
</dbReference>
<dbReference type="InterPro" id="IPR052743">
    <property type="entry name" value="Glutaminase_GtaA"/>
</dbReference>
<keyword evidence="2" id="KW-1133">Transmembrane helix</keyword>
<accession>A0A5K1K292</accession>
<reference evidence="4" key="1">
    <citation type="submission" date="2019-10" db="EMBL/GenBank/DDBJ databases">
        <authorList>
            <person name="Nor Muhammad N."/>
        </authorList>
    </citation>
    <scope>NUCLEOTIDE SEQUENCE</scope>
</reference>
<name>A0A5K1K292_9APHY</name>
<feature type="region of interest" description="Disordered" evidence="1">
    <location>
        <begin position="289"/>
        <end position="335"/>
    </location>
</feature>